<dbReference type="Pfam" id="PF14604">
    <property type="entry name" value="SH3_9"/>
    <property type="match status" value="1"/>
</dbReference>
<evidence type="ECO:0000256" key="3">
    <source>
        <dbReference type="SAM" id="MobiDB-lite"/>
    </source>
</evidence>
<dbReference type="Proteomes" id="UP000095728">
    <property type="component" value="Unassembled WGS sequence"/>
</dbReference>
<dbReference type="FunCoup" id="A0A1E5RVN7">
    <property type="interactions" value="184"/>
</dbReference>
<feature type="region of interest" description="Disordered" evidence="3">
    <location>
        <begin position="111"/>
        <end position="137"/>
    </location>
</feature>
<accession>A0A1E5RVN7</accession>
<evidence type="ECO:0000313" key="5">
    <source>
        <dbReference type="EMBL" id="OEJ90896.1"/>
    </source>
</evidence>
<proteinExistence type="predicted"/>
<gene>
    <name evidence="5" type="ORF">AWRI3579_g307</name>
</gene>
<comment type="caution">
    <text evidence="5">The sequence shown here is derived from an EMBL/GenBank/DDBJ whole genome shotgun (WGS) entry which is preliminary data.</text>
</comment>
<keyword evidence="1 2" id="KW-0728">SH3 domain</keyword>
<dbReference type="SUPFAM" id="SSF50044">
    <property type="entry name" value="SH3-domain"/>
    <property type="match status" value="1"/>
</dbReference>
<sequence>MASTISVKDQIDPRACVLQAKEALQDSSHAENDRQLQGTTICEEDGLYQYEDEEMPPGCISVKDFAYTLEDPLHYGFYSDTEEYDEEAYGGESDEYDEHDPNSVLQEYYENDDDDEDEDNKTNHYQEHDQGNEYSQDKYFEDFDRRKSYIMPSEHIINRKAIALYDFENENENELGLQEGQVVFIDYRHGQGWLVVETMDGMHTGLVPEDYLQILDEGEEDEDADAEAHNGFANEYADATINNTVVNNTLDETHEDCAKRPDYLAGLFDVEQGTGPLPSNGNNYSSHTSLTDPLNEDLKTLSIH</sequence>
<evidence type="ECO:0000256" key="2">
    <source>
        <dbReference type="PROSITE-ProRule" id="PRU00192"/>
    </source>
</evidence>
<feature type="region of interest" description="Disordered" evidence="3">
    <location>
        <begin position="271"/>
        <end position="293"/>
    </location>
</feature>
<reference evidence="6" key="1">
    <citation type="journal article" date="2016" name="Genome Announc.">
        <title>Genome sequences of three species of Hanseniaspora isolated from spontaneous wine fermentations.</title>
        <authorList>
            <person name="Sternes P.R."/>
            <person name="Lee D."/>
            <person name="Kutyna D.R."/>
            <person name="Borneman A.R."/>
        </authorList>
    </citation>
    <scope>NUCLEOTIDE SEQUENCE [LARGE SCALE GENOMIC DNA]</scope>
    <source>
        <strain evidence="6">AWRI3579</strain>
    </source>
</reference>
<dbReference type="Gene3D" id="2.30.30.40">
    <property type="entry name" value="SH3 Domains"/>
    <property type="match status" value="1"/>
</dbReference>
<dbReference type="PROSITE" id="PS50002">
    <property type="entry name" value="SH3"/>
    <property type="match status" value="1"/>
</dbReference>
<feature type="compositionally biased region" description="Basic and acidic residues" evidence="3">
    <location>
        <begin position="120"/>
        <end position="137"/>
    </location>
</feature>
<name>A0A1E5RVN7_9ASCO</name>
<dbReference type="SMART" id="SM00326">
    <property type="entry name" value="SH3"/>
    <property type="match status" value="1"/>
</dbReference>
<dbReference type="OrthoDB" id="19092at2759"/>
<evidence type="ECO:0000256" key="1">
    <source>
        <dbReference type="ARBA" id="ARBA00022443"/>
    </source>
</evidence>
<feature type="domain" description="SH3" evidence="4">
    <location>
        <begin position="156"/>
        <end position="217"/>
    </location>
</feature>
<protein>
    <submittedName>
        <fullName evidence="5">NAP1-binding protein 2</fullName>
    </submittedName>
</protein>
<dbReference type="InterPro" id="IPR036028">
    <property type="entry name" value="SH3-like_dom_sf"/>
</dbReference>
<dbReference type="EMBL" id="LPNM01000003">
    <property type="protein sequence ID" value="OEJ90896.1"/>
    <property type="molecule type" value="Genomic_DNA"/>
</dbReference>
<dbReference type="STRING" id="56408.A0A1E5RVN7"/>
<dbReference type="InParanoid" id="A0A1E5RVN7"/>
<feature type="compositionally biased region" description="Polar residues" evidence="3">
    <location>
        <begin position="277"/>
        <end position="292"/>
    </location>
</feature>
<dbReference type="AlphaFoldDB" id="A0A1E5RVN7"/>
<evidence type="ECO:0000313" key="6">
    <source>
        <dbReference type="Proteomes" id="UP000095728"/>
    </source>
</evidence>
<organism evidence="5 6">
    <name type="scientific">Hanseniaspora osmophila</name>
    <dbReference type="NCBI Taxonomy" id="56408"/>
    <lineage>
        <taxon>Eukaryota</taxon>
        <taxon>Fungi</taxon>
        <taxon>Dikarya</taxon>
        <taxon>Ascomycota</taxon>
        <taxon>Saccharomycotina</taxon>
        <taxon>Saccharomycetes</taxon>
        <taxon>Saccharomycodales</taxon>
        <taxon>Saccharomycodaceae</taxon>
        <taxon>Hanseniaspora</taxon>
    </lineage>
</organism>
<evidence type="ECO:0000259" key="4">
    <source>
        <dbReference type="PROSITE" id="PS50002"/>
    </source>
</evidence>
<dbReference type="InterPro" id="IPR001452">
    <property type="entry name" value="SH3_domain"/>
</dbReference>
<keyword evidence="6" id="KW-1185">Reference proteome</keyword>